<dbReference type="EMBL" id="GGEC01073723">
    <property type="protein sequence ID" value="MBX54207.1"/>
    <property type="molecule type" value="Transcribed_RNA"/>
</dbReference>
<proteinExistence type="predicted"/>
<organism evidence="1">
    <name type="scientific">Rhizophora mucronata</name>
    <name type="common">Asiatic mangrove</name>
    <dbReference type="NCBI Taxonomy" id="61149"/>
    <lineage>
        <taxon>Eukaryota</taxon>
        <taxon>Viridiplantae</taxon>
        <taxon>Streptophyta</taxon>
        <taxon>Embryophyta</taxon>
        <taxon>Tracheophyta</taxon>
        <taxon>Spermatophyta</taxon>
        <taxon>Magnoliopsida</taxon>
        <taxon>eudicotyledons</taxon>
        <taxon>Gunneridae</taxon>
        <taxon>Pentapetalae</taxon>
        <taxon>rosids</taxon>
        <taxon>fabids</taxon>
        <taxon>Malpighiales</taxon>
        <taxon>Rhizophoraceae</taxon>
        <taxon>Rhizophora</taxon>
    </lineage>
</organism>
<accession>A0A2P2PHR5</accession>
<reference evidence="1" key="1">
    <citation type="submission" date="2018-02" db="EMBL/GenBank/DDBJ databases">
        <title>Rhizophora mucronata_Transcriptome.</title>
        <authorList>
            <person name="Meera S.P."/>
            <person name="Sreeshan A."/>
            <person name="Augustine A."/>
        </authorList>
    </citation>
    <scope>NUCLEOTIDE SEQUENCE</scope>
    <source>
        <tissue evidence="1">Leaf</tissue>
    </source>
</reference>
<name>A0A2P2PHR5_RHIMU</name>
<sequence length="59" mass="7020">MFGYSSFLVNVYIEMRTSCIVKNMDVGFVFFLALSFQSWLVNQEDETKWLFQLPFIVCH</sequence>
<protein>
    <submittedName>
        <fullName evidence="1">Uncharacterized protein</fullName>
    </submittedName>
</protein>
<dbReference type="AlphaFoldDB" id="A0A2P2PHR5"/>
<evidence type="ECO:0000313" key="1">
    <source>
        <dbReference type="EMBL" id="MBX54207.1"/>
    </source>
</evidence>